<sequence length="81" mass="9549">MHKYSLHKKYKNTCTCFVQYTLNRHFGKTWLSDEDAFKRSAEAGSLKLLAPPWTASLQRSYRRETQCIKPVHSEQKKKTSK</sequence>
<proteinExistence type="predicted"/>
<evidence type="ECO:0000313" key="1">
    <source>
        <dbReference type="EMBL" id="JAH92993.1"/>
    </source>
</evidence>
<name>A0A0E9WU32_ANGAN</name>
<accession>A0A0E9WU32</accession>
<reference evidence="1" key="2">
    <citation type="journal article" date="2015" name="Fish Shellfish Immunol.">
        <title>Early steps in the European eel (Anguilla anguilla)-Vibrio vulnificus interaction in the gills: Role of the RtxA13 toxin.</title>
        <authorList>
            <person name="Callol A."/>
            <person name="Pajuelo D."/>
            <person name="Ebbesson L."/>
            <person name="Teles M."/>
            <person name="MacKenzie S."/>
            <person name="Amaro C."/>
        </authorList>
    </citation>
    <scope>NUCLEOTIDE SEQUENCE</scope>
</reference>
<organism evidence="1">
    <name type="scientific">Anguilla anguilla</name>
    <name type="common">European freshwater eel</name>
    <name type="synonym">Muraena anguilla</name>
    <dbReference type="NCBI Taxonomy" id="7936"/>
    <lineage>
        <taxon>Eukaryota</taxon>
        <taxon>Metazoa</taxon>
        <taxon>Chordata</taxon>
        <taxon>Craniata</taxon>
        <taxon>Vertebrata</taxon>
        <taxon>Euteleostomi</taxon>
        <taxon>Actinopterygii</taxon>
        <taxon>Neopterygii</taxon>
        <taxon>Teleostei</taxon>
        <taxon>Anguilliformes</taxon>
        <taxon>Anguillidae</taxon>
        <taxon>Anguilla</taxon>
    </lineage>
</organism>
<dbReference type="EMBL" id="GBXM01015584">
    <property type="protein sequence ID" value="JAH92993.1"/>
    <property type="molecule type" value="Transcribed_RNA"/>
</dbReference>
<reference evidence="1" key="1">
    <citation type="submission" date="2014-11" db="EMBL/GenBank/DDBJ databases">
        <authorList>
            <person name="Amaro Gonzalez C."/>
        </authorList>
    </citation>
    <scope>NUCLEOTIDE SEQUENCE</scope>
</reference>
<protein>
    <submittedName>
        <fullName evidence="1">Uncharacterized protein</fullName>
    </submittedName>
</protein>
<dbReference type="AlphaFoldDB" id="A0A0E9WU32"/>